<organism evidence="1 2">
    <name type="scientific">Sphingobacterium spiritivorum ATCC 33300</name>
    <dbReference type="NCBI Taxonomy" id="525372"/>
    <lineage>
        <taxon>Bacteria</taxon>
        <taxon>Pseudomonadati</taxon>
        <taxon>Bacteroidota</taxon>
        <taxon>Sphingobacteriia</taxon>
        <taxon>Sphingobacteriales</taxon>
        <taxon>Sphingobacteriaceae</taxon>
        <taxon>Sphingobacterium</taxon>
    </lineage>
</organism>
<dbReference type="EMBL" id="ACHB01000031">
    <property type="protein sequence ID" value="EEI93138.1"/>
    <property type="molecule type" value="Genomic_DNA"/>
</dbReference>
<protein>
    <submittedName>
        <fullName evidence="1">Uncharacterized protein</fullName>
    </submittedName>
</protein>
<dbReference type="HOGENOM" id="CLU_1626004_0_0_10"/>
<accession>C2FVB9</accession>
<reference evidence="1 2" key="1">
    <citation type="submission" date="2009-01" db="EMBL/GenBank/DDBJ databases">
        <authorList>
            <person name="Qin X."/>
            <person name="Bachman B."/>
            <person name="Battles P."/>
            <person name="Bell A."/>
            <person name="Bess C."/>
            <person name="Bickham C."/>
            <person name="Chaboub L."/>
            <person name="Chen D."/>
            <person name="Coyle M."/>
            <person name="Deiros D.R."/>
            <person name="Dinh H."/>
            <person name="Forbes L."/>
            <person name="Fowler G."/>
            <person name="Francisco L."/>
            <person name="Fu Q."/>
            <person name="Gubbala S."/>
            <person name="Hale W."/>
            <person name="Han Y."/>
            <person name="Hemphill L."/>
            <person name="Highlander S.K."/>
            <person name="Hirani K."/>
            <person name="Hogues M."/>
            <person name="Jackson L."/>
            <person name="Jakkamsetti A."/>
            <person name="Javaid M."/>
            <person name="Jiang H."/>
            <person name="Korchina V."/>
            <person name="Kovar C."/>
            <person name="Lara F."/>
            <person name="Lee S."/>
            <person name="Mata R."/>
            <person name="Mathew T."/>
            <person name="Moen C."/>
            <person name="Morales K."/>
            <person name="Munidasa M."/>
            <person name="Nazareth L."/>
            <person name="Ngo R."/>
            <person name="Nguyen L."/>
            <person name="Okwuonu G."/>
            <person name="Ongeri F."/>
            <person name="Patil S."/>
            <person name="Petrosino J."/>
            <person name="Pham C."/>
            <person name="Pham P."/>
            <person name="Pu L.-L."/>
            <person name="Puazo M."/>
            <person name="Raj R."/>
            <person name="Reid J."/>
            <person name="Rouhana J."/>
            <person name="Saada N."/>
            <person name="Shang Y."/>
            <person name="Simmons D."/>
            <person name="Thornton R."/>
            <person name="Warren J."/>
            <person name="Weissenberger G."/>
            <person name="Zhang J."/>
            <person name="Zhang L."/>
            <person name="Zhou C."/>
            <person name="Zhu D."/>
            <person name="Muzny D."/>
            <person name="Worley K."/>
            <person name="Gibbs R."/>
        </authorList>
    </citation>
    <scope>NUCLEOTIDE SEQUENCE [LARGE SCALE GENOMIC DNA]</scope>
    <source>
        <strain evidence="1 2">ATCC 33300</strain>
    </source>
</reference>
<name>C2FVB9_SPHSI</name>
<sequence length="162" mass="19401">MKKMYNDVVELLPEMIHCFNSRSMFDILEEGDIISFIPFEDEAVAKDFVAQTNQMLADYFEVDDELCYSEDSYLHNHDNPVFFWKDYLNCFFTLELVGDEMSNEGFEGTSYGMYKIVEIAYINEVNKRLKQRRINGLRLEYKVKSTPMDRNKHWNRTYDKDF</sequence>
<evidence type="ECO:0000313" key="1">
    <source>
        <dbReference type="EMBL" id="EEI93138.1"/>
    </source>
</evidence>
<proteinExistence type="predicted"/>
<comment type="caution">
    <text evidence="1">The sequence shown here is derived from an EMBL/GenBank/DDBJ whole genome shotgun (WGS) entry which is preliminary data.</text>
</comment>
<evidence type="ECO:0000313" key="2">
    <source>
        <dbReference type="Proteomes" id="UP000006241"/>
    </source>
</evidence>
<dbReference type="AlphaFoldDB" id="C2FVB9"/>
<dbReference type="Proteomes" id="UP000006241">
    <property type="component" value="Unassembled WGS sequence"/>
</dbReference>
<dbReference type="RefSeq" id="WP_003006958.1">
    <property type="nucleotide sequence ID" value="NZ_GG668631.1"/>
</dbReference>
<gene>
    <name evidence="1" type="ORF">HMPREF0765_1275</name>
</gene>